<organism evidence="1 2">
    <name type="scientific">Dokdonella fugitiva</name>
    <dbReference type="NCBI Taxonomy" id="328517"/>
    <lineage>
        <taxon>Bacteria</taxon>
        <taxon>Pseudomonadati</taxon>
        <taxon>Pseudomonadota</taxon>
        <taxon>Gammaproteobacteria</taxon>
        <taxon>Lysobacterales</taxon>
        <taxon>Rhodanobacteraceae</taxon>
        <taxon>Dokdonella</taxon>
    </lineage>
</organism>
<keyword evidence="2" id="KW-1185">Reference proteome</keyword>
<dbReference type="Pfam" id="PF22817">
    <property type="entry name" value="ApeP-like"/>
    <property type="match status" value="1"/>
</dbReference>
<dbReference type="Proteomes" id="UP000550401">
    <property type="component" value="Unassembled WGS sequence"/>
</dbReference>
<evidence type="ECO:0000313" key="2">
    <source>
        <dbReference type="Proteomes" id="UP000550401"/>
    </source>
</evidence>
<dbReference type="SUPFAM" id="SSF54637">
    <property type="entry name" value="Thioesterase/thiol ester dehydrase-isomerase"/>
    <property type="match status" value="1"/>
</dbReference>
<dbReference type="EMBL" id="JACGXL010000002">
    <property type="protein sequence ID" value="MBA8887222.1"/>
    <property type="molecule type" value="Genomic_DNA"/>
</dbReference>
<evidence type="ECO:0000313" key="1">
    <source>
        <dbReference type="EMBL" id="MBA8887222.1"/>
    </source>
</evidence>
<proteinExistence type="predicted"/>
<protein>
    <submittedName>
        <fullName evidence="1">Putative hotdog family 3-hydroxylacyl-ACP dehydratase</fullName>
    </submittedName>
</protein>
<dbReference type="Gene3D" id="3.10.129.10">
    <property type="entry name" value="Hotdog Thioesterase"/>
    <property type="match status" value="1"/>
</dbReference>
<dbReference type="InterPro" id="IPR016776">
    <property type="entry name" value="ApeP-like_dehydratase"/>
</dbReference>
<gene>
    <name evidence="1" type="ORF">FHW12_001436</name>
</gene>
<dbReference type="InterPro" id="IPR029069">
    <property type="entry name" value="HotDog_dom_sf"/>
</dbReference>
<dbReference type="AlphaFoldDB" id="A0A839EZM2"/>
<dbReference type="RefSeq" id="WP_182530309.1">
    <property type="nucleotide sequence ID" value="NZ_JACGXL010000002.1"/>
</dbReference>
<comment type="caution">
    <text evidence="1">The sequence shown here is derived from an EMBL/GenBank/DDBJ whole genome shotgun (WGS) entry which is preliminary data.</text>
</comment>
<reference evidence="1 2" key="1">
    <citation type="submission" date="2020-07" db="EMBL/GenBank/DDBJ databases">
        <title>Genomic Encyclopedia of Type Strains, Phase IV (KMG-V): Genome sequencing to study the core and pangenomes of soil and plant-associated prokaryotes.</title>
        <authorList>
            <person name="Whitman W."/>
        </authorList>
    </citation>
    <scope>NUCLEOTIDE SEQUENCE [LARGE SCALE GENOMIC DNA]</scope>
    <source>
        <strain evidence="1 2">RH2WT43</strain>
    </source>
</reference>
<accession>A0A839EZM2</accession>
<name>A0A839EZM2_9GAMM</name>
<sequence>MQEPDNPAPAHDDWRRLIPHAGAMCLLDDVVAWDAALIHMRTSSHRRVDHPLRSDGRLRALHLCEYGAQAMAVHGGLVARAAGGAAAPGYLVSLRGVELEVERIDDLPRPLDVHAECLLGGGGSWQYAFRVEHDGVVLARGRAAVIAKPPARE</sequence>